<dbReference type="PANTHER" id="PTHR13299">
    <property type="entry name" value="PEROXISOMAL MEMBRANE PROTEIN PEX16"/>
    <property type="match status" value="1"/>
</dbReference>
<dbReference type="GO" id="GO:0007031">
    <property type="term" value="P:peroxisome organization"/>
    <property type="evidence" value="ECO:0007669"/>
    <property type="project" value="UniProtKB-KW"/>
</dbReference>
<dbReference type="AlphaFoldDB" id="A0A8H7ZQQ5"/>
<reference evidence="4 5" key="1">
    <citation type="journal article" name="Sci. Rep.">
        <title>Genome-scale phylogenetic analyses confirm Olpidium as the closest living zoosporic fungus to the non-flagellated, terrestrial fungi.</title>
        <authorList>
            <person name="Chang Y."/>
            <person name="Rochon D."/>
            <person name="Sekimoto S."/>
            <person name="Wang Y."/>
            <person name="Chovatia M."/>
            <person name="Sandor L."/>
            <person name="Salamov A."/>
            <person name="Grigoriev I.V."/>
            <person name="Stajich J.E."/>
            <person name="Spatafora J.W."/>
        </authorList>
    </citation>
    <scope>NUCLEOTIDE SEQUENCE [LARGE SCALE GENOMIC DNA]</scope>
    <source>
        <strain evidence="4">S191</strain>
    </source>
</reference>
<evidence type="ECO:0000256" key="2">
    <source>
        <dbReference type="RuleBase" id="RU365003"/>
    </source>
</evidence>
<sequence length="287" mass="31848">MQKVFAALNLLGLYHDRIILEALRKGTARLATAAAENAAALKPGQGVYNRYTRKLLETSAMYRKLALALTLVQATQVLAEMAAKRMWGDRGRWKAKAVEVAAGLTGEPEIEPDVDPESVAVSDPTSPPTACSDGVPGTWRGKRTGLVRRSISSVASPPSRTSSWGLPSPSDVTAYVLSKILTVDAALPARDLVPPQPACSTRALAELLYILRPLLYALAVCRYGTASWRPWLLSLVFESWSRTLHAWGLGTKGKERMTTLEKDEMKRRKWAYLWYLLRNPFYEKFTR</sequence>
<comment type="caution">
    <text evidence="4">The sequence shown here is derived from an EMBL/GenBank/DDBJ whole genome shotgun (WGS) entry which is preliminary data.</text>
</comment>
<dbReference type="GO" id="GO:0005778">
    <property type="term" value="C:peroxisomal membrane"/>
    <property type="evidence" value="ECO:0007669"/>
    <property type="project" value="UniProtKB-SubCell"/>
</dbReference>
<name>A0A8H7ZQQ5_9FUNG</name>
<evidence type="ECO:0000313" key="4">
    <source>
        <dbReference type="EMBL" id="KAG5457826.1"/>
    </source>
</evidence>
<proteinExistence type="inferred from homology"/>
<comment type="subcellular location">
    <subcellularLocation>
        <location evidence="2">Peroxisome membrane</location>
    </subcellularLocation>
</comment>
<dbReference type="Proteomes" id="UP000673691">
    <property type="component" value="Unassembled WGS sequence"/>
</dbReference>
<feature type="region of interest" description="Disordered" evidence="3">
    <location>
        <begin position="107"/>
        <end position="141"/>
    </location>
</feature>
<dbReference type="OrthoDB" id="2021143at2759"/>
<evidence type="ECO:0000256" key="3">
    <source>
        <dbReference type="SAM" id="MobiDB-lite"/>
    </source>
</evidence>
<dbReference type="InterPro" id="IPR013919">
    <property type="entry name" value="Pex16"/>
</dbReference>
<accession>A0A8H7ZQQ5</accession>
<dbReference type="EMBL" id="JAEFCI010009405">
    <property type="protein sequence ID" value="KAG5457826.1"/>
    <property type="molecule type" value="Genomic_DNA"/>
</dbReference>
<evidence type="ECO:0000256" key="1">
    <source>
        <dbReference type="ARBA" id="ARBA00009505"/>
    </source>
</evidence>
<comment type="similarity">
    <text evidence="1 2">Belongs to the peroxin-16 family.</text>
</comment>
<protein>
    <recommendedName>
        <fullName evidence="2">Peroxisomal membrane protein PEX16</fullName>
    </recommendedName>
</protein>
<keyword evidence="2" id="KW-0576">Peroxisome</keyword>
<evidence type="ECO:0000313" key="5">
    <source>
        <dbReference type="Proteomes" id="UP000673691"/>
    </source>
</evidence>
<keyword evidence="5" id="KW-1185">Reference proteome</keyword>
<keyword evidence="2" id="KW-0962">Peroxisome biogenesis</keyword>
<gene>
    <name evidence="4" type="ORF">BJ554DRAFT_2065</name>
</gene>
<dbReference type="PANTHER" id="PTHR13299:SF0">
    <property type="entry name" value="PEROXISOMAL MEMBRANE PROTEIN PEX16"/>
    <property type="match status" value="1"/>
</dbReference>
<organism evidence="4 5">
    <name type="scientific">Olpidium bornovanus</name>
    <dbReference type="NCBI Taxonomy" id="278681"/>
    <lineage>
        <taxon>Eukaryota</taxon>
        <taxon>Fungi</taxon>
        <taxon>Fungi incertae sedis</taxon>
        <taxon>Olpidiomycota</taxon>
        <taxon>Olpidiomycotina</taxon>
        <taxon>Olpidiomycetes</taxon>
        <taxon>Olpidiales</taxon>
        <taxon>Olpidiaceae</taxon>
        <taxon>Olpidium</taxon>
    </lineage>
</organism>
<dbReference type="Pfam" id="PF08610">
    <property type="entry name" value="Pex16"/>
    <property type="match status" value="2"/>
</dbReference>